<protein>
    <recommendedName>
        <fullName evidence="1">Thiolase C-terminal domain-containing protein</fullName>
    </recommendedName>
</protein>
<accession>X1MTN5</accession>
<feature type="domain" description="Thiolase C-terminal" evidence="1">
    <location>
        <begin position="1"/>
        <end position="45"/>
    </location>
</feature>
<evidence type="ECO:0000313" key="2">
    <source>
        <dbReference type="EMBL" id="GAI18050.1"/>
    </source>
</evidence>
<dbReference type="GO" id="GO:0016747">
    <property type="term" value="F:acyltransferase activity, transferring groups other than amino-acyl groups"/>
    <property type="evidence" value="ECO:0007669"/>
    <property type="project" value="InterPro"/>
</dbReference>
<dbReference type="InterPro" id="IPR020617">
    <property type="entry name" value="Thiolase_C"/>
</dbReference>
<dbReference type="EMBL" id="BARV01006968">
    <property type="protein sequence ID" value="GAI18050.1"/>
    <property type="molecule type" value="Genomic_DNA"/>
</dbReference>
<name>X1MTN5_9ZZZZ</name>
<dbReference type="InterPro" id="IPR016039">
    <property type="entry name" value="Thiolase-like"/>
</dbReference>
<proteinExistence type="predicted"/>
<dbReference type="Pfam" id="PF02803">
    <property type="entry name" value="Thiolase_C"/>
    <property type="match status" value="1"/>
</dbReference>
<dbReference type="AlphaFoldDB" id="X1MTN5"/>
<dbReference type="PANTHER" id="PTHR43365">
    <property type="entry name" value="BLR7806 PROTEIN"/>
    <property type="match status" value="1"/>
</dbReference>
<reference evidence="2" key="1">
    <citation type="journal article" date="2014" name="Front. Microbiol.">
        <title>High frequency of phylogenetically diverse reductive dehalogenase-homologous genes in deep subseafloor sedimentary metagenomes.</title>
        <authorList>
            <person name="Kawai M."/>
            <person name="Futagami T."/>
            <person name="Toyoda A."/>
            <person name="Takaki Y."/>
            <person name="Nishi S."/>
            <person name="Hori S."/>
            <person name="Arai W."/>
            <person name="Tsubouchi T."/>
            <person name="Morono Y."/>
            <person name="Uchiyama I."/>
            <person name="Ito T."/>
            <person name="Fujiyama A."/>
            <person name="Inagaki F."/>
            <person name="Takami H."/>
        </authorList>
    </citation>
    <scope>NUCLEOTIDE SEQUENCE</scope>
    <source>
        <strain evidence="2">Expedition CK06-06</strain>
    </source>
</reference>
<sequence>GHPIGATGAMRLTTLLHEMRRRNAKYGLEAICGGGGLAMCAIVERR</sequence>
<organism evidence="2">
    <name type="scientific">marine sediment metagenome</name>
    <dbReference type="NCBI Taxonomy" id="412755"/>
    <lineage>
        <taxon>unclassified sequences</taxon>
        <taxon>metagenomes</taxon>
        <taxon>ecological metagenomes</taxon>
    </lineage>
</organism>
<dbReference type="SUPFAM" id="SSF53901">
    <property type="entry name" value="Thiolase-like"/>
    <property type="match status" value="1"/>
</dbReference>
<evidence type="ECO:0000259" key="1">
    <source>
        <dbReference type="Pfam" id="PF02803"/>
    </source>
</evidence>
<dbReference type="PANTHER" id="PTHR43365:SF1">
    <property type="entry name" value="ACETYL-COA C-ACYLTRANSFERASE"/>
    <property type="match status" value="1"/>
</dbReference>
<feature type="non-terminal residue" evidence="2">
    <location>
        <position position="1"/>
    </location>
</feature>
<dbReference type="Gene3D" id="3.40.47.10">
    <property type="match status" value="1"/>
</dbReference>
<comment type="caution">
    <text evidence="2">The sequence shown here is derived from an EMBL/GenBank/DDBJ whole genome shotgun (WGS) entry which is preliminary data.</text>
</comment>
<gene>
    <name evidence="2" type="ORF">S06H3_14246</name>
</gene>